<dbReference type="Proteomes" id="UP000488936">
    <property type="component" value="Unassembled WGS sequence"/>
</dbReference>
<dbReference type="GO" id="GO:0004527">
    <property type="term" value="F:exonuclease activity"/>
    <property type="evidence" value="ECO:0007669"/>
    <property type="project" value="UniProtKB-KW"/>
</dbReference>
<feature type="domain" description="Endonuclease/exonuclease/phosphatase" evidence="2">
    <location>
        <begin position="32"/>
        <end position="352"/>
    </location>
</feature>
<proteinExistence type="predicted"/>
<dbReference type="AlphaFoldDB" id="A0A7K1GIZ9"/>
<dbReference type="PANTHER" id="PTHR42834">
    <property type="entry name" value="ENDONUCLEASE/EXONUCLEASE/PHOSPHATASE FAMILY PROTEIN (AFU_ORTHOLOGUE AFUA_3G09210)"/>
    <property type="match status" value="1"/>
</dbReference>
<dbReference type="PANTHER" id="PTHR42834:SF1">
    <property type="entry name" value="ENDONUCLEASE_EXONUCLEASE_PHOSPHATASE FAMILY PROTEIN (AFU_ORTHOLOGUE AFUA_3G09210)"/>
    <property type="match status" value="1"/>
</dbReference>
<dbReference type="Pfam" id="PF19580">
    <property type="entry name" value="Exo_endo_phos_3"/>
    <property type="match status" value="1"/>
</dbReference>
<sequence length="356" mass="40855">MVTKLRIRDLFFFLFFISAGVQAQEKKYQIQTIAFYNCENLFDTIRDPKIYDEEWTPNGAQSWTSAKYNQKIHNLAKVMSMIGTDENINTPAIIGVAEVENRNVLEDLVKDPQLAPSDYGIVHYDSPDKRGIDVGLLYQKKHFTPTSTKAIPTMIYDMNKVDKYTGEKGVRVYTRDQLLVTGLLDGEEIHFIVNHWPSRVGGEKRSSPLREAAAALNVKIMDSLKTINPDAKIITMGDLNDGPFNNSLKKVLKTEAKKSKVKPDGLYNPMEKMAKEGLGTLAYRDAWDIFDQMILSEPYLRPEHDSWRYWKAKIYKKPFMIQSTGQYKGYPLRNTNGIPGYSDHFPVYIYLIREAQ</sequence>
<dbReference type="GO" id="GO:0004519">
    <property type="term" value="F:endonuclease activity"/>
    <property type="evidence" value="ECO:0007669"/>
    <property type="project" value="UniProtKB-KW"/>
</dbReference>
<dbReference type="InterPro" id="IPR036691">
    <property type="entry name" value="Endo/exonu/phosph_ase_sf"/>
</dbReference>
<evidence type="ECO:0000259" key="2">
    <source>
        <dbReference type="Pfam" id="PF19580"/>
    </source>
</evidence>
<comment type="caution">
    <text evidence="3">The sequence shown here is derived from an EMBL/GenBank/DDBJ whole genome shotgun (WGS) entry which is preliminary data.</text>
</comment>
<evidence type="ECO:0000256" key="1">
    <source>
        <dbReference type="SAM" id="SignalP"/>
    </source>
</evidence>
<dbReference type="EMBL" id="WMJY01000004">
    <property type="protein sequence ID" value="MTH28861.1"/>
    <property type="molecule type" value="Genomic_DNA"/>
</dbReference>
<reference evidence="3 4" key="1">
    <citation type="journal article" date="2006" name="Int. J. Syst. Evol. Microbiol.">
        <title>Myroides pelagicus sp. nov., isolated from seawater in Thailand.</title>
        <authorList>
            <person name="Yoon J."/>
            <person name="Maneerat S."/>
            <person name="Kawai F."/>
            <person name="Yokota A."/>
        </authorList>
    </citation>
    <scope>NUCLEOTIDE SEQUENCE [LARGE SCALE GENOMIC DNA]</scope>
    <source>
        <strain evidence="3 4">SM1T</strain>
    </source>
</reference>
<evidence type="ECO:0000313" key="4">
    <source>
        <dbReference type="Proteomes" id="UP000488936"/>
    </source>
</evidence>
<name>A0A7K1GIZ9_9FLAO</name>
<evidence type="ECO:0000313" key="3">
    <source>
        <dbReference type="EMBL" id="MTH28861.1"/>
    </source>
</evidence>
<keyword evidence="3" id="KW-0378">Hydrolase</keyword>
<dbReference type="SUPFAM" id="SSF56219">
    <property type="entry name" value="DNase I-like"/>
    <property type="match status" value="1"/>
</dbReference>
<dbReference type="InterPro" id="IPR005135">
    <property type="entry name" value="Endo/exonuclease/phosphatase"/>
</dbReference>
<organism evidence="3 4">
    <name type="scientific">Myroides pelagicus</name>
    <dbReference type="NCBI Taxonomy" id="270914"/>
    <lineage>
        <taxon>Bacteria</taxon>
        <taxon>Pseudomonadati</taxon>
        <taxon>Bacteroidota</taxon>
        <taxon>Flavobacteriia</taxon>
        <taxon>Flavobacteriales</taxon>
        <taxon>Flavobacteriaceae</taxon>
        <taxon>Myroides</taxon>
    </lineage>
</organism>
<protein>
    <submittedName>
        <fullName evidence="3">Endonuclease/exonuclease/phosphatase family protein</fullName>
    </submittedName>
</protein>
<keyword evidence="3" id="KW-0540">Nuclease</keyword>
<keyword evidence="3" id="KW-0255">Endonuclease</keyword>
<accession>A0A7K1GIZ9</accession>
<keyword evidence="3" id="KW-0269">Exonuclease</keyword>
<keyword evidence="1" id="KW-0732">Signal</keyword>
<keyword evidence="4" id="KW-1185">Reference proteome</keyword>
<feature type="chain" id="PRO_5029732969" evidence="1">
    <location>
        <begin position="24"/>
        <end position="356"/>
    </location>
</feature>
<dbReference type="Gene3D" id="3.60.10.10">
    <property type="entry name" value="Endonuclease/exonuclease/phosphatase"/>
    <property type="match status" value="1"/>
</dbReference>
<feature type="signal peptide" evidence="1">
    <location>
        <begin position="1"/>
        <end position="23"/>
    </location>
</feature>
<gene>
    <name evidence="3" type="ORF">GJV77_02850</name>
</gene>
<dbReference type="OrthoDB" id="9802724at2"/>
<dbReference type="RefSeq" id="WP_155034844.1">
    <property type="nucleotide sequence ID" value="NZ_JAYMMG010000009.1"/>
</dbReference>